<keyword evidence="1" id="KW-0472">Membrane</keyword>
<accession>A0A346XXR8</accession>
<dbReference type="KEGG" id="euz:DVS28_a2333"/>
<gene>
    <name evidence="2" type="ORF">DVS28_a2333</name>
</gene>
<dbReference type="AlphaFoldDB" id="A0A346XXR8"/>
<proteinExistence type="predicted"/>
<keyword evidence="3" id="KW-1185">Reference proteome</keyword>
<organism evidence="2 3">
    <name type="scientific">Euzebya pacifica</name>
    <dbReference type="NCBI Taxonomy" id="1608957"/>
    <lineage>
        <taxon>Bacteria</taxon>
        <taxon>Bacillati</taxon>
        <taxon>Actinomycetota</taxon>
        <taxon>Nitriliruptoria</taxon>
        <taxon>Euzebyales</taxon>
    </lineage>
</organism>
<evidence type="ECO:0000313" key="3">
    <source>
        <dbReference type="Proteomes" id="UP000264006"/>
    </source>
</evidence>
<name>A0A346XXR8_9ACTN</name>
<sequence length="63" mass="6802">MAMDSLQTMRWILVSMTAAAGVVAFALGYVIPGIILLFGVSLHVMHWYAHRNGLLGTGPTDTQ</sequence>
<dbReference type="Proteomes" id="UP000264006">
    <property type="component" value="Chromosome"/>
</dbReference>
<reference evidence="2 3" key="1">
    <citation type="submission" date="2018-09" db="EMBL/GenBank/DDBJ databases">
        <title>Complete genome sequence of Euzebya sp. DY32-46 isolated from seawater of Pacific Ocean.</title>
        <authorList>
            <person name="Xu L."/>
            <person name="Wu Y.-H."/>
            <person name="Xu X.-W."/>
        </authorList>
    </citation>
    <scope>NUCLEOTIDE SEQUENCE [LARGE SCALE GENOMIC DNA]</scope>
    <source>
        <strain evidence="2 3">DY32-46</strain>
    </source>
</reference>
<keyword evidence="1" id="KW-1133">Transmembrane helix</keyword>
<dbReference type="EMBL" id="CP031165">
    <property type="protein sequence ID" value="AXV07015.1"/>
    <property type="molecule type" value="Genomic_DNA"/>
</dbReference>
<feature type="transmembrane region" description="Helical" evidence="1">
    <location>
        <begin position="12"/>
        <end position="38"/>
    </location>
</feature>
<evidence type="ECO:0000256" key="1">
    <source>
        <dbReference type="SAM" id="Phobius"/>
    </source>
</evidence>
<protein>
    <submittedName>
        <fullName evidence="2">Uncharacterized protein</fullName>
    </submittedName>
</protein>
<keyword evidence="1" id="KW-0812">Transmembrane</keyword>
<evidence type="ECO:0000313" key="2">
    <source>
        <dbReference type="EMBL" id="AXV07015.1"/>
    </source>
</evidence>